<organism evidence="2 3">
    <name type="scientific">Flavonifractor plautii</name>
    <name type="common">Fusobacterium plautii</name>
    <dbReference type="NCBI Taxonomy" id="292800"/>
    <lineage>
        <taxon>Bacteria</taxon>
        <taxon>Bacillati</taxon>
        <taxon>Bacillota</taxon>
        <taxon>Clostridia</taxon>
        <taxon>Eubacteriales</taxon>
        <taxon>Oscillospiraceae</taxon>
        <taxon>Flavonifractor</taxon>
    </lineage>
</organism>
<name>A0AAX1KJW4_FLAPL</name>
<evidence type="ECO:0000313" key="2">
    <source>
        <dbReference type="EMBL" id="QQR06237.1"/>
    </source>
</evidence>
<evidence type="ECO:0000256" key="1">
    <source>
        <dbReference type="SAM" id="SignalP"/>
    </source>
</evidence>
<reference evidence="2 3" key="1">
    <citation type="submission" date="2020-11" db="EMBL/GenBank/DDBJ databases">
        <title>Closed and high quality bacterial genomes of the OMM12 community.</title>
        <authorList>
            <person name="Marbouty M."/>
            <person name="Lamy-Besnier Q."/>
            <person name="Debarbieux L."/>
            <person name="Koszul R."/>
        </authorList>
    </citation>
    <scope>NUCLEOTIDE SEQUENCE [LARGE SCALE GENOMIC DNA]</scope>
    <source>
        <strain evidence="2 3">YL31</strain>
    </source>
</reference>
<protein>
    <submittedName>
        <fullName evidence="2">Uncharacterized protein</fullName>
    </submittedName>
</protein>
<feature type="chain" id="PRO_5044027386" evidence="1">
    <location>
        <begin position="25"/>
        <end position="141"/>
    </location>
</feature>
<dbReference type="RefSeq" id="WP_142988530.1">
    <property type="nucleotide sequence ID" value="NZ_CP015406.2"/>
</dbReference>
<dbReference type="AlphaFoldDB" id="A0AAX1KJW4"/>
<feature type="signal peptide" evidence="1">
    <location>
        <begin position="1"/>
        <end position="24"/>
    </location>
</feature>
<gene>
    <name evidence="2" type="ORF">I5Q84_01650</name>
</gene>
<accession>A0AAX1KJW4</accession>
<evidence type="ECO:0000313" key="3">
    <source>
        <dbReference type="Proteomes" id="UP000595792"/>
    </source>
</evidence>
<keyword evidence="1" id="KW-0732">Signal</keyword>
<dbReference type="Proteomes" id="UP000595792">
    <property type="component" value="Chromosome"/>
</dbReference>
<dbReference type="EMBL" id="CP065315">
    <property type="protein sequence ID" value="QQR06237.1"/>
    <property type="molecule type" value="Genomic_DNA"/>
</dbReference>
<sequence length="141" mass="15704">MRKLFAGLMATALIATAFVFPANAAYTATENFHVYINGGSVVSSKRAEKQLATALPMWAWVVEQEGSSVDWLPSEYVNIRGRSPSNQYATTVEQTNSPDEGQISLYYLDGYGQQGSFYKMAVQYDNNNPYTHLELTVTWSP</sequence>
<proteinExistence type="predicted"/>